<dbReference type="EMBL" id="JAUEQX010000029">
    <property type="protein sequence ID" value="MDW3780119.1"/>
    <property type="molecule type" value="Genomic_DNA"/>
</dbReference>
<dbReference type="AlphaFoldDB" id="A0AAW9CEV4"/>
<protein>
    <submittedName>
        <fullName evidence="1">Uncharacterized protein</fullName>
    </submittedName>
</protein>
<gene>
    <name evidence="1" type="ORF">QWU01_25325</name>
</gene>
<comment type="caution">
    <text evidence="1">The sequence shown here is derived from an EMBL/GenBank/DDBJ whole genome shotgun (WGS) entry which is preliminary data.</text>
</comment>
<reference evidence="1" key="1">
    <citation type="journal article" date="2023" name="J Glob Antimicrob Resist">
        <title>Emergence of NDM-1 and KPC-3 carbapenemases in Kluyvera cryocrescens: Investigating genetic heterogeneity and acquisition routes of blaNDM-1 in Enterobacterales species in Portugal.</title>
        <authorList>
            <person name="Loiodice M."/>
            <person name="Ribeiro M."/>
            <person name="Peixe L."/>
            <person name="Novais A."/>
        </authorList>
    </citation>
    <scope>NUCLEOTIDE SEQUENCE</scope>
    <source>
        <strain evidence="1">K629</strain>
    </source>
</reference>
<accession>A0AAW9CEV4</accession>
<name>A0AAW9CEV4_KLUCR</name>
<organism evidence="1 2">
    <name type="scientific">Kluyvera cryocrescens</name>
    <name type="common">Kluyvera citrophila</name>
    <dbReference type="NCBI Taxonomy" id="580"/>
    <lineage>
        <taxon>Bacteria</taxon>
        <taxon>Pseudomonadati</taxon>
        <taxon>Pseudomonadota</taxon>
        <taxon>Gammaproteobacteria</taxon>
        <taxon>Enterobacterales</taxon>
        <taxon>Enterobacteriaceae</taxon>
        <taxon>Kluyvera</taxon>
    </lineage>
</organism>
<dbReference type="RefSeq" id="WP_318243330.1">
    <property type="nucleotide sequence ID" value="NZ_JAUEQX010000029.1"/>
</dbReference>
<sequence>MSYGLVFGHGFNGRYVEGLSIVGEFIYLPGGLVSDKGEHVDNRQFNYVEKKIEIDSRTIIVAYAGEYPSDEDIMDSYEDAKEAYPHHFNVW</sequence>
<evidence type="ECO:0000313" key="1">
    <source>
        <dbReference type="EMBL" id="MDW3780119.1"/>
    </source>
</evidence>
<dbReference type="Proteomes" id="UP001276300">
    <property type="component" value="Unassembled WGS sequence"/>
</dbReference>
<evidence type="ECO:0000313" key="2">
    <source>
        <dbReference type="Proteomes" id="UP001276300"/>
    </source>
</evidence>
<proteinExistence type="predicted"/>